<evidence type="ECO:0000256" key="7">
    <source>
        <dbReference type="SAM" id="Phobius"/>
    </source>
</evidence>
<evidence type="ECO:0000256" key="6">
    <source>
        <dbReference type="ARBA" id="ARBA00023136"/>
    </source>
</evidence>
<evidence type="ECO:0000256" key="5">
    <source>
        <dbReference type="ARBA" id="ARBA00022989"/>
    </source>
</evidence>
<keyword evidence="4 7" id="KW-0812">Transmembrane</keyword>
<evidence type="ECO:0000259" key="8">
    <source>
        <dbReference type="PROSITE" id="PS50850"/>
    </source>
</evidence>
<dbReference type="CDD" id="cd17321">
    <property type="entry name" value="MFS_MMR_MDR_like"/>
    <property type="match status" value="1"/>
</dbReference>
<comment type="subcellular location">
    <subcellularLocation>
        <location evidence="1">Cell membrane</location>
        <topology evidence="1">Multi-pass membrane protein</topology>
    </subcellularLocation>
</comment>
<keyword evidence="2" id="KW-0813">Transport</keyword>
<keyword evidence="6 7" id="KW-0472">Membrane</keyword>
<feature type="domain" description="Major facilitator superfamily (MFS) profile" evidence="8">
    <location>
        <begin position="29"/>
        <end position="473"/>
    </location>
</feature>
<comment type="caution">
    <text evidence="9">The sequence shown here is derived from an EMBL/GenBank/DDBJ whole genome shotgun (WGS) entry which is preliminary data.</text>
</comment>
<feature type="transmembrane region" description="Helical" evidence="7">
    <location>
        <begin position="67"/>
        <end position="86"/>
    </location>
</feature>
<dbReference type="PRINTS" id="PR01036">
    <property type="entry name" value="TCRTETB"/>
</dbReference>
<dbReference type="Proteomes" id="UP001597079">
    <property type="component" value="Unassembled WGS sequence"/>
</dbReference>
<dbReference type="Gene3D" id="1.20.1250.20">
    <property type="entry name" value="MFS general substrate transporter like domains"/>
    <property type="match status" value="1"/>
</dbReference>
<keyword evidence="10" id="KW-1185">Reference proteome</keyword>
<name>A0ABW4JEV9_9BACL</name>
<evidence type="ECO:0000256" key="2">
    <source>
        <dbReference type="ARBA" id="ARBA00022448"/>
    </source>
</evidence>
<dbReference type="InterPro" id="IPR011701">
    <property type="entry name" value="MFS"/>
</dbReference>
<gene>
    <name evidence="9" type="ORF">ACFSB2_09475</name>
</gene>
<dbReference type="EMBL" id="JBHUCX010000024">
    <property type="protein sequence ID" value="MFD1674924.1"/>
    <property type="molecule type" value="Genomic_DNA"/>
</dbReference>
<feature type="transmembrane region" description="Helical" evidence="7">
    <location>
        <begin position="240"/>
        <end position="263"/>
    </location>
</feature>
<evidence type="ECO:0000313" key="9">
    <source>
        <dbReference type="EMBL" id="MFD1674924.1"/>
    </source>
</evidence>
<feature type="transmembrane region" description="Helical" evidence="7">
    <location>
        <begin position="25"/>
        <end position="47"/>
    </location>
</feature>
<dbReference type="InterPro" id="IPR020846">
    <property type="entry name" value="MFS_dom"/>
</dbReference>
<feature type="transmembrane region" description="Helical" evidence="7">
    <location>
        <begin position="401"/>
        <end position="434"/>
    </location>
</feature>
<feature type="transmembrane region" description="Helical" evidence="7">
    <location>
        <begin position="156"/>
        <end position="176"/>
    </location>
</feature>
<reference evidence="10" key="1">
    <citation type="journal article" date="2019" name="Int. J. Syst. Evol. Microbiol.">
        <title>The Global Catalogue of Microorganisms (GCM) 10K type strain sequencing project: providing services to taxonomists for standard genome sequencing and annotation.</title>
        <authorList>
            <consortium name="The Broad Institute Genomics Platform"/>
            <consortium name="The Broad Institute Genome Sequencing Center for Infectious Disease"/>
            <person name="Wu L."/>
            <person name="Ma J."/>
        </authorList>
    </citation>
    <scope>NUCLEOTIDE SEQUENCE [LARGE SCALE GENOMIC DNA]</scope>
    <source>
        <strain evidence="10">CGMCC 1.12286</strain>
    </source>
</reference>
<dbReference type="PANTHER" id="PTHR42718:SF46">
    <property type="entry name" value="BLR6921 PROTEIN"/>
    <property type="match status" value="1"/>
</dbReference>
<feature type="transmembrane region" description="Helical" evidence="7">
    <location>
        <begin position="353"/>
        <end position="381"/>
    </location>
</feature>
<dbReference type="PANTHER" id="PTHR42718">
    <property type="entry name" value="MAJOR FACILITATOR SUPERFAMILY MULTIDRUG TRANSPORTER MFSC"/>
    <property type="match status" value="1"/>
</dbReference>
<dbReference type="Gene3D" id="1.20.1720.10">
    <property type="entry name" value="Multidrug resistance protein D"/>
    <property type="match status" value="1"/>
</dbReference>
<feature type="transmembrane region" description="Helical" evidence="7">
    <location>
        <begin position="284"/>
        <end position="308"/>
    </location>
</feature>
<dbReference type="Pfam" id="PF07690">
    <property type="entry name" value="MFS_1"/>
    <property type="match status" value="1"/>
</dbReference>
<dbReference type="SUPFAM" id="SSF103473">
    <property type="entry name" value="MFS general substrate transporter"/>
    <property type="match status" value="1"/>
</dbReference>
<organism evidence="9 10">
    <name type="scientific">Alicyclobacillus fodiniaquatilis</name>
    <dbReference type="NCBI Taxonomy" id="1661150"/>
    <lineage>
        <taxon>Bacteria</taxon>
        <taxon>Bacillati</taxon>
        <taxon>Bacillota</taxon>
        <taxon>Bacilli</taxon>
        <taxon>Bacillales</taxon>
        <taxon>Alicyclobacillaceae</taxon>
        <taxon>Alicyclobacillus</taxon>
    </lineage>
</organism>
<evidence type="ECO:0000256" key="3">
    <source>
        <dbReference type="ARBA" id="ARBA00022475"/>
    </source>
</evidence>
<evidence type="ECO:0000256" key="1">
    <source>
        <dbReference type="ARBA" id="ARBA00004651"/>
    </source>
</evidence>
<feature type="transmembrane region" description="Helical" evidence="7">
    <location>
        <begin position="446"/>
        <end position="466"/>
    </location>
</feature>
<dbReference type="PROSITE" id="PS50850">
    <property type="entry name" value="MFS"/>
    <property type="match status" value="1"/>
</dbReference>
<proteinExistence type="predicted"/>
<dbReference type="RefSeq" id="WP_377942797.1">
    <property type="nucleotide sequence ID" value="NZ_JBHUCX010000024.1"/>
</dbReference>
<evidence type="ECO:0000313" key="10">
    <source>
        <dbReference type="Proteomes" id="UP001597079"/>
    </source>
</evidence>
<feature type="transmembrane region" description="Helical" evidence="7">
    <location>
        <begin position="320"/>
        <end position="341"/>
    </location>
</feature>
<sequence>MMTQQAFRRLTHYFPLPILTNRQHYHWLIVCTVSIGAFMAALDASIINITLVNLEHSFQVSMATIEWVSLIYLLTLAALIVPFGSLSDILGRRPMYTCGFLVFIIGSFLCAISPSLGALLCFRVIQGAGAAMLQANSVSIITAASPSCVRGKAIGIQAFAQGLGLSVGPLAGGFFIDHASWHTIFMINVPIGIFGILMALMILPCSTSREKRAHFDGLGALLLACALVSIMYLLKEGTNNIGLLGGGLLVIVIILLLLGFFFWERKAKRPPLVQIAYLAKREIWLGNLTGILSFSAMYAVTLLGPFWLIHERGFSSLTAGLYLCAVPIGMAICTPLAGALADHVPARQLTMAGMMLVFLGALCLAAAPTSLFVFLLGLFLVGCGLGTFTPPNNAKVMEATAVAHLGVAGSILNMSRTIGMGLGVTIGGVTYDLFVQMFGAQHLISAFRASFLVAAIIALLTVIILLCNRPSAAHQDTQKTA</sequence>
<feature type="transmembrane region" description="Helical" evidence="7">
    <location>
        <begin position="98"/>
        <end position="125"/>
    </location>
</feature>
<feature type="transmembrane region" description="Helical" evidence="7">
    <location>
        <begin position="182"/>
        <end position="203"/>
    </location>
</feature>
<protein>
    <submittedName>
        <fullName evidence="9">MFS transporter</fullName>
    </submittedName>
</protein>
<dbReference type="InterPro" id="IPR036259">
    <property type="entry name" value="MFS_trans_sf"/>
</dbReference>
<keyword evidence="5 7" id="KW-1133">Transmembrane helix</keyword>
<keyword evidence="3" id="KW-1003">Cell membrane</keyword>
<accession>A0ABW4JEV9</accession>
<feature type="transmembrane region" description="Helical" evidence="7">
    <location>
        <begin position="215"/>
        <end position="234"/>
    </location>
</feature>
<feature type="transmembrane region" description="Helical" evidence="7">
    <location>
        <begin position="131"/>
        <end position="149"/>
    </location>
</feature>
<evidence type="ECO:0000256" key="4">
    <source>
        <dbReference type="ARBA" id="ARBA00022692"/>
    </source>
</evidence>